<dbReference type="Proteomes" id="UP000499080">
    <property type="component" value="Unassembled WGS sequence"/>
</dbReference>
<protein>
    <submittedName>
        <fullName evidence="2">Uncharacterized protein</fullName>
    </submittedName>
</protein>
<comment type="caution">
    <text evidence="2">The sequence shown here is derived from an EMBL/GenBank/DDBJ whole genome shotgun (WGS) entry which is preliminary data.</text>
</comment>
<organism evidence="2 3">
    <name type="scientific">Araneus ventricosus</name>
    <name type="common">Orbweaver spider</name>
    <name type="synonym">Epeira ventricosa</name>
    <dbReference type="NCBI Taxonomy" id="182803"/>
    <lineage>
        <taxon>Eukaryota</taxon>
        <taxon>Metazoa</taxon>
        <taxon>Ecdysozoa</taxon>
        <taxon>Arthropoda</taxon>
        <taxon>Chelicerata</taxon>
        <taxon>Arachnida</taxon>
        <taxon>Araneae</taxon>
        <taxon>Araneomorphae</taxon>
        <taxon>Entelegynae</taxon>
        <taxon>Araneoidea</taxon>
        <taxon>Araneidae</taxon>
        <taxon>Araneus</taxon>
    </lineage>
</organism>
<keyword evidence="3" id="KW-1185">Reference proteome</keyword>
<feature type="region of interest" description="Disordered" evidence="1">
    <location>
        <begin position="49"/>
        <end position="81"/>
    </location>
</feature>
<evidence type="ECO:0000313" key="3">
    <source>
        <dbReference type="Proteomes" id="UP000499080"/>
    </source>
</evidence>
<name>A0A4Y2WM35_ARAVE</name>
<dbReference type="EMBL" id="BGPR01062752">
    <property type="protein sequence ID" value="GBO38121.1"/>
    <property type="molecule type" value="Genomic_DNA"/>
</dbReference>
<evidence type="ECO:0000256" key="1">
    <source>
        <dbReference type="SAM" id="MobiDB-lite"/>
    </source>
</evidence>
<feature type="compositionally biased region" description="Basic and acidic residues" evidence="1">
    <location>
        <begin position="54"/>
        <end position="66"/>
    </location>
</feature>
<proteinExistence type="predicted"/>
<evidence type="ECO:0000313" key="2">
    <source>
        <dbReference type="EMBL" id="GBO38121.1"/>
    </source>
</evidence>
<accession>A0A4Y2WM35</accession>
<reference evidence="2 3" key="1">
    <citation type="journal article" date="2019" name="Sci. Rep.">
        <title>Orb-weaving spider Araneus ventricosus genome elucidates the spidroin gene catalogue.</title>
        <authorList>
            <person name="Kono N."/>
            <person name="Nakamura H."/>
            <person name="Ohtoshi R."/>
            <person name="Moran D.A.P."/>
            <person name="Shinohara A."/>
            <person name="Yoshida Y."/>
            <person name="Fujiwara M."/>
            <person name="Mori M."/>
            <person name="Tomita M."/>
            <person name="Arakawa K."/>
        </authorList>
    </citation>
    <scope>NUCLEOTIDE SEQUENCE [LARGE SCALE GENOMIC DNA]</scope>
</reference>
<feature type="compositionally biased region" description="Polar residues" evidence="1">
    <location>
        <begin position="71"/>
        <end position="81"/>
    </location>
</feature>
<sequence>MIGEDLQKFSESRCMRTMEISRIPVCNRPNWQSHMSLRNKLLTVLGMATPTKQQSERKKNIQEKHFGGSPEYSSRRQSTSLYKSQDRLFYIW</sequence>
<gene>
    <name evidence="2" type="ORF">AVEN_252050_1</name>
</gene>
<dbReference type="AlphaFoldDB" id="A0A4Y2WM35"/>